<keyword evidence="2" id="KW-1185">Reference proteome</keyword>
<evidence type="ECO:0000313" key="1">
    <source>
        <dbReference type="EMBL" id="SFB09737.1"/>
    </source>
</evidence>
<evidence type="ECO:0000313" key="2">
    <source>
        <dbReference type="Proteomes" id="UP000198838"/>
    </source>
</evidence>
<gene>
    <name evidence="1" type="ORF">SAMN05216249_10934</name>
</gene>
<dbReference type="AlphaFoldDB" id="A0A1I0YAA5"/>
<dbReference type="Gene3D" id="3.40.1350.10">
    <property type="match status" value="1"/>
</dbReference>
<accession>A0A1I0YAA5</accession>
<name>A0A1I0YAA5_9FIRM</name>
<dbReference type="EMBL" id="FOJY01000009">
    <property type="protein sequence ID" value="SFB09737.1"/>
    <property type="molecule type" value="Genomic_DNA"/>
</dbReference>
<dbReference type="RefSeq" id="WP_177205609.1">
    <property type="nucleotide sequence ID" value="NZ_FOJY01000009.1"/>
</dbReference>
<organism evidence="1 2">
    <name type="scientific">Acetitomaculum ruminis DSM 5522</name>
    <dbReference type="NCBI Taxonomy" id="1120918"/>
    <lineage>
        <taxon>Bacteria</taxon>
        <taxon>Bacillati</taxon>
        <taxon>Bacillota</taxon>
        <taxon>Clostridia</taxon>
        <taxon>Lachnospirales</taxon>
        <taxon>Lachnospiraceae</taxon>
        <taxon>Acetitomaculum</taxon>
    </lineage>
</organism>
<dbReference type="Proteomes" id="UP000198838">
    <property type="component" value="Unassembled WGS sequence"/>
</dbReference>
<dbReference type="GO" id="GO:0003676">
    <property type="term" value="F:nucleic acid binding"/>
    <property type="evidence" value="ECO:0007669"/>
    <property type="project" value="InterPro"/>
</dbReference>
<dbReference type="STRING" id="1120918.SAMN05216249_10934"/>
<protein>
    <submittedName>
        <fullName evidence="1">Uncharacterized protein</fullName>
    </submittedName>
</protein>
<dbReference type="InterPro" id="IPR011856">
    <property type="entry name" value="tRNA_endonuc-like_dom_sf"/>
</dbReference>
<reference evidence="1 2" key="1">
    <citation type="submission" date="2016-10" db="EMBL/GenBank/DDBJ databases">
        <authorList>
            <person name="de Groot N.N."/>
        </authorList>
    </citation>
    <scope>NUCLEOTIDE SEQUENCE [LARGE SCALE GENOMIC DNA]</scope>
    <source>
        <strain evidence="1 2">DSM 5522</strain>
    </source>
</reference>
<proteinExistence type="predicted"/>
<sequence>MAGYVMTLGKDASEALKKCFETGIYSTNLNVPGKDTWNTPNEGTFADYLSMKPGDHIYFFTDRRIYGIGELINVGEDCKYLNYKDADKPRGNQGVAYAKLDTLLDKSYSDCNRVFCTFKPSPLFFKKGVEMDDALNSNPDKFRMLRAMWKVSFIKIDDEEDKALRDIILKRNEENLLNNENIFLFDVETQNDMRDRIKAYHRFSAYSILSKCASENKIGHEMAIEAALCKILSSENHPIFGGPWDYISHQVVASPFKPVDYMDKMDVFGYRYIKGYDTISKYIIVEIKKDAATSEVIDQIMKYVDWVNIEYAHGDYSMIEAYVVASDFSDEVLEEKKKDAIRGYVKGYRPAESSLWKNLKLVKYSYENEELKFEDVN</sequence>